<proteinExistence type="inferred from homology"/>
<evidence type="ECO:0000313" key="2">
    <source>
        <dbReference type="EMBL" id="KAK2713679.1"/>
    </source>
</evidence>
<comment type="caution">
    <text evidence="2">The sequence shown here is derived from an EMBL/GenBank/DDBJ whole genome shotgun (WGS) entry which is preliminary data.</text>
</comment>
<comment type="subcellular location">
    <subcellularLocation>
        <location evidence="1">Endoplasmic reticulum membrane</location>
        <topology evidence="1">Multi-pass membrane protein</topology>
    </subcellularLocation>
</comment>
<keyword evidence="1" id="KW-0444">Lipid biosynthesis</keyword>
<evidence type="ECO:0000313" key="3">
    <source>
        <dbReference type="Proteomes" id="UP001187531"/>
    </source>
</evidence>
<organism evidence="2 3">
    <name type="scientific">Artemia franciscana</name>
    <name type="common">Brine shrimp</name>
    <name type="synonym">Artemia sanfranciscana</name>
    <dbReference type="NCBI Taxonomy" id="6661"/>
    <lineage>
        <taxon>Eukaryota</taxon>
        <taxon>Metazoa</taxon>
        <taxon>Ecdysozoa</taxon>
        <taxon>Arthropoda</taxon>
        <taxon>Crustacea</taxon>
        <taxon>Branchiopoda</taxon>
        <taxon>Anostraca</taxon>
        <taxon>Artemiidae</taxon>
        <taxon>Artemia</taxon>
    </lineage>
</organism>
<comment type="similarity">
    <text evidence="1">Belongs to the phosphatidyl serine synthase family.</text>
</comment>
<dbReference type="InterPro" id="IPR004277">
    <property type="entry name" value="PSS"/>
</dbReference>
<dbReference type="GO" id="GO:0006659">
    <property type="term" value="P:phosphatidylserine biosynthetic process"/>
    <property type="evidence" value="ECO:0007669"/>
    <property type="project" value="UniProtKB-UniRule"/>
</dbReference>
<keyword evidence="1" id="KW-1208">Phospholipid metabolism</keyword>
<comment type="catalytic activity">
    <reaction evidence="1">
        <text>a 1,2-diacyl-sn-glycero-3-phosphoethanolamine + L-serine = a 1,2-diacyl-sn-glycero-3-phospho-L-serine + ethanolamine</text>
        <dbReference type="Rhea" id="RHEA:27606"/>
        <dbReference type="ChEBI" id="CHEBI:33384"/>
        <dbReference type="ChEBI" id="CHEBI:57262"/>
        <dbReference type="ChEBI" id="CHEBI:57603"/>
        <dbReference type="ChEBI" id="CHEBI:64612"/>
        <dbReference type="EC" id="2.7.8.29"/>
    </reaction>
</comment>
<evidence type="ECO:0000256" key="1">
    <source>
        <dbReference type="RuleBase" id="RU368094"/>
    </source>
</evidence>
<keyword evidence="1" id="KW-0443">Lipid metabolism</keyword>
<dbReference type="GO" id="GO:0005789">
    <property type="term" value="C:endoplasmic reticulum membrane"/>
    <property type="evidence" value="ECO:0007669"/>
    <property type="project" value="UniProtKB-SubCell"/>
</dbReference>
<dbReference type="EC" id="2.7.8.29" evidence="1"/>
<dbReference type="EMBL" id="JAVRJZ010000014">
    <property type="protein sequence ID" value="KAK2713679.1"/>
    <property type="molecule type" value="Genomic_DNA"/>
</dbReference>
<comment type="function">
    <text evidence="1">Catalyzes a base-exchange reaction in which the polar head group of phosphatidylethanolamine (PE) is replaced by L-serine.</text>
</comment>
<keyword evidence="3" id="KW-1185">Reference proteome</keyword>
<accession>A0AA88HTT6</accession>
<dbReference type="Pfam" id="PF03034">
    <property type="entry name" value="PSS"/>
    <property type="match status" value="1"/>
</dbReference>
<comment type="pathway">
    <text evidence="1">Phospholipid metabolism; phosphatidylserine biosynthesis.</text>
</comment>
<sequence length="141" mass="16467">MGWYEMCPLHILNNISTGLPKWAVYVTSPCHLENGVCLSVLYLLSLCFILFQSYSTVRNILEWLDPELEGFRIDMDKEYGVNCSDINLSKLWGHMDVFAFSHFFGWLMKALIVRHYGILWTISVMWEITEVMILKKGTEHL</sequence>
<gene>
    <name evidence="2" type="ORF">QYM36_009525</name>
</gene>
<keyword evidence="1" id="KW-0256">Endoplasmic reticulum</keyword>
<dbReference type="AlphaFoldDB" id="A0AA88HTT6"/>
<dbReference type="GO" id="GO:0106245">
    <property type="term" value="F:L-serine-phosphatidylethanolamine phosphatidyltransferase activity"/>
    <property type="evidence" value="ECO:0007669"/>
    <property type="project" value="UniProtKB-UniRule"/>
</dbReference>
<name>A0AA88HTT6_ARTSF</name>
<reference evidence="2" key="1">
    <citation type="submission" date="2023-07" db="EMBL/GenBank/DDBJ databases">
        <title>Chromosome-level genome assembly of Artemia franciscana.</title>
        <authorList>
            <person name="Jo E."/>
        </authorList>
    </citation>
    <scope>NUCLEOTIDE SEQUENCE</scope>
    <source>
        <tissue evidence="2">Whole body</tissue>
    </source>
</reference>
<protein>
    <recommendedName>
        <fullName evidence="1">Phosphatidylserine synthase</fullName>
        <ecNumber evidence="1">2.7.8.29</ecNumber>
    </recommendedName>
    <alternativeName>
        <fullName evidence="1">Serine-exchange enzyme</fullName>
    </alternativeName>
</protein>
<keyword evidence="1" id="KW-0594">Phospholipid biosynthesis</keyword>
<dbReference type="Proteomes" id="UP001187531">
    <property type="component" value="Unassembled WGS sequence"/>
</dbReference>
<keyword evidence="1" id="KW-0808">Transferase</keyword>